<dbReference type="EMBL" id="JACCAC010000001">
    <property type="protein sequence ID" value="NYG56665.1"/>
    <property type="molecule type" value="Genomic_DNA"/>
</dbReference>
<name>A0A7Y9RUP9_9ACTN</name>
<dbReference type="AlphaFoldDB" id="A0A7Y9RUP9"/>
<accession>A0A7Y9RUP9</accession>
<gene>
    <name evidence="1" type="ORF">BJ989_002969</name>
</gene>
<evidence type="ECO:0000313" key="1">
    <source>
        <dbReference type="EMBL" id="NYG56665.1"/>
    </source>
</evidence>
<organism evidence="1 2">
    <name type="scientific">Nocardioides perillae</name>
    <dbReference type="NCBI Taxonomy" id="1119534"/>
    <lineage>
        <taxon>Bacteria</taxon>
        <taxon>Bacillati</taxon>
        <taxon>Actinomycetota</taxon>
        <taxon>Actinomycetes</taxon>
        <taxon>Propionibacteriales</taxon>
        <taxon>Nocardioidaceae</taxon>
        <taxon>Nocardioides</taxon>
    </lineage>
</organism>
<evidence type="ECO:0000313" key="2">
    <source>
        <dbReference type="Proteomes" id="UP000544110"/>
    </source>
</evidence>
<dbReference type="Pfam" id="PF10698">
    <property type="entry name" value="DUF2505"/>
    <property type="match status" value="1"/>
</dbReference>
<keyword evidence="2" id="KW-1185">Reference proteome</keyword>
<dbReference type="InterPro" id="IPR023393">
    <property type="entry name" value="START-like_dom_sf"/>
</dbReference>
<comment type="caution">
    <text evidence="1">The sequence shown here is derived from an EMBL/GenBank/DDBJ whole genome shotgun (WGS) entry which is preliminary data.</text>
</comment>
<proteinExistence type="predicted"/>
<dbReference type="Proteomes" id="UP000544110">
    <property type="component" value="Unassembled WGS sequence"/>
</dbReference>
<protein>
    <submittedName>
        <fullName evidence="1">Uncharacterized protein YndB with AHSA1/START domain</fullName>
    </submittedName>
</protein>
<dbReference type="InterPro" id="IPR019639">
    <property type="entry name" value="DUF2505"/>
</dbReference>
<reference evidence="1 2" key="1">
    <citation type="submission" date="2020-07" db="EMBL/GenBank/DDBJ databases">
        <title>Sequencing the genomes of 1000 actinobacteria strains.</title>
        <authorList>
            <person name="Klenk H.-P."/>
        </authorList>
    </citation>
    <scope>NUCLEOTIDE SEQUENCE [LARGE SCALE GENOMIC DNA]</scope>
    <source>
        <strain evidence="1 2">DSM 24552</strain>
    </source>
</reference>
<sequence length="155" mass="16856">MAKRLVHELTYDAAPERVAAMLRDPAFREEVCEATGVIRHDVRVDGDHVVIEQWQSPQGIPSFATKFVGDEIHIVQDEHWDGLDGRIAVTIPGKPGDMTGTAVLTAAGDGTVETVDMTIKVSIPLVGGKIEGLIADMLLKALKAENRVGRDYLSR</sequence>
<dbReference type="RefSeq" id="WP_179518884.1">
    <property type="nucleotide sequence ID" value="NZ_JACCAC010000001.1"/>
</dbReference>
<dbReference type="Gene3D" id="3.30.530.20">
    <property type="match status" value="1"/>
</dbReference>
<dbReference type="SUPFAM" id="SSF55961">
    <property type="entry name" value="Bet v1-like"/>
    <property type="match status" value="1"/>
</dbReference>